<keyword evidence="5" id="KW-0472">Membrane</keyword>
<accession>A0A3Q2X3H9</accession>
<dbReference type="PANTHER" id="PTHR14002:SF59">
    <property type="entry name" value="CUB AND ZONA PELLUCIDA-LIKE DOMAIN-CONTAINING PROTEIN 1-RELATED"/>
    <property type="match status" value="1"/>
</dbReference>
<dbReference type="PRINTS" id="PR00023">
    <property type="entry name" value="ZPELLUCIDA"/>
</dbReference>
<dbReference type="STRING" id="8153.ENSHBUP00000029439"/>
<dbReference type="PANTHER" id="PTHR14002">
    <property type="entry name" value="ENDOGLIN/TGF-BETA RECEPTOR TYPE III"/>
    <property type="match status" value="1"/>
</dbReference>
<sequence length="764" mass="84372">MDCQYKKASQSNTQAMMILSDIMEAGVFLLLLFPLLGIGSTLSFYGDSISFMAPEKEMDGTFKVTFYHRQNGKSNCQDQSSFSCDSGVCTGFNESSVLQTDQDSTGQGRWCQSEGHTTATILTNNASFSLRDSGCCWVSNVEGKTQWTTYAELDLGTRSDTHTVNSCPVTTTVSSLRVPQNCFSRIRILAHDPDGDEVKCRFATSGPTNFALDETTCILTSTGDIETGIHVFELMLEDFSTNNITLTYSDGTSVFREASGMNSPPLCKVKLQFSIEVLLPIPNCEAGHVQPIFLYRTPSHGDILHATVGQTFQLNAEAEARHASIHDFQVSGPQNMTKVFKDDVLGKAEVTLSWTPQLSDLYRYVPVCFTAETNDTQSEMRCVVVLVTQASTTQGKATVHCSANKMTVALDKASMPGIDENFLKLSDPSCSLTSNSTHIMGAMSFSTCGTKIEDKGDYIIFKNAINSFELANEVITRRKTVKIGFSCQFPKAISISNYYNLHNADYIFTESNFGSFGYTFEIFHNSSFTNRVEASAYPVQVKLLETIFMGIQASSELPNVMLFVESCKATPDNNPENSLSYYIIRNGCVEDETVTIYPSNKTAFNFGLQAFKFTGNYDQVYITCSVILCEPESPFSRCAQGCLKDPSRRRRRGLSGETGRHYITQGPLQFVGQPFPDTAENSQDVLMERSGTLPEVSPPPASPGTKSSEEGWEMRKIFSSNISTAVFASAFLVSVVLLGIMARYYRKNGRAEDRKVLIASEWKN</sequence>
<dbReference type="InterPro" id="IPR048290">
    <property type="entry name" value="ZP_chr"/>
</dbReference>
<dbReference type="InterPro" id="IPR042235">
    <property type="entry name" value="ZP-C_dom"/>
</dbReference>
<evidence type="ECO:0000259" key="6">
    <source>
        <dbReference type="PROSITE" id="PS51034"/>
    </source>
</evidence>
<keyword evidence="1" id="KW-0732">Signal</keyword>
<dbReference type="OMA" id="GRWCQSE"/>
<dbReference type="Gene3D" id="2.60.40.4100">
    <property type="entry name" value="Zona pellucida, ZP-C domain"/>
    <property type="match status" value="1"/>
</dbReference>
<keyword evidence="5" id="KW-0812">Transmembrane</keyword>
<keyword evidence="2" id="KW-1015">Disulfide bond</keyword>
<dbReference type="Ensembl" id="ENSHBUT00000032440.1">
    <property type="protein sequence ID" value="ENSHBUP00000029439.1"/>
    <property type="gene ID" value="ENSHBUG00000013852.1"/>
</dbReference>
<dbReference type="InterPro" id="IPR055355">
    <property type="entry name" value="ZP-C"/>
</dbReference>
<proteinExistence type="predicted"/>
<keyword evidence="3" id="KW-0325">Glycoprotein</keyword>
<keyword evidence="5" id="KW-1133">Transmembrane helix</keyword>
<dbReference type="SMART" id="SM00241">
    <property type="entry name" value="ZP"/>
    <property type="match status" value="1"/>
</dbReference>
<protein>
    <submittedName>
        <fullName evidence="7">Deleted in malignant brain tumors 1 protein-like</fullName>
    </submittedName>
</protein>
<evidence type="ECO:0000256" key="3">
    <source>
        <dbReference type="ARBA" id="ARBA00023180"/>
    </source>
</evidence>
<dbReference type="Pfam" id="PF00100">
    <property type="entry name" value="Zona_pellucida"/>
    <property type="match status" value="1"/>
</dbReference>
<evidence type="ECO:0000256" key="5">
    <source>
        <dbReference type="SAM" id="Phobius"/>
    </source>
</evidence>
<evidence type="ECO:0000313" key="8">
    <source>
        <dbReference type="Proteomes" id="UP000264840"/>
    </source>
</evidence>
<feature type="domain" description="ZP" evidence="6">
    <location>
        <begin position="400"/>
        <end position="645"/>
    </location>
</feature>
<dbReference type="Pfam" id="PF23344">
    <property type="entry name" value="ZP-N"/>
    <property type="match status" value="1"/>
</dbReference>
<feature type="transmembrane region" description="Helical" evidence="5">
    <location>
        <begin position="725"/>
        <end position="745"/>
    </location>
</feature>
<feature type="region of interest" description="Disordered" evidence="4">
    <location>
        <begin position="690"/>
        <end position="710"/>
    </location>
</feature>
<dbReference type="Gene3D" id="2.60.40.3210">
    <property type="entry name" value="Zona pellucida, ZP-N domain"/>
    <property type="match status" value="1"/>
</dbReference>
<name>A0A3Q2X3H9_HAPBU</name>
<evidence type="ECO:0000313" key="7">
    <source>
        <dbReference type="Ensembl" id="ENSHBUP00000029439.1"/>
    </source>
</evidence>
<dbReference type="GeneTree" id="ENSGT00940000163723"/>
<reference evidence="7" key="1">
    <citation type="submission" date="2025-08" db="UniProtKB">
        <authorList>
            <consortium name="Ensembl"/>
        </authorList>
    </citation>
    <scope>IDENTIFICATION</scope>
</reference>
<keyword evidence="8" id="KW-1185">Reference proteome</keyword>
<dbReference type="Proteomes" id="UP000264840">
    <property type="component" value="Unplaced"/>
</dbReference>
<dbReference type="PROSITE" id="PS51034">
    <property type="entry name" value="ZP_2"/>
    <property type="match status" value="1"/>
</dbReference>
<reference evidence="7" key="2">
    <citation type="submission" date="2025-09" db="UniProtKB">
        <authorList>
            <consortium name="Ensembl"/>
        </authorList>
    </citation>
    <scope>IDENTIFICATION</scope>
</reference>
<dbReference type="InterPro" id="IPR001507">
    <property type="entry name" value="ZP_dom"/>
</dbReference>
<evidence type="ECO:0000256" key="4">
    <source>
        <dbReference type="SAM" id="MobiDB-lite"/>
    </source>
</evidence>
<dbReference type="InterPro" id="IPR055356">
    <property type="entry name" value="ZP-N"/>
</dbReference>
<organism evidence="7 8">
    <name type="scientific">Haplochromis burtoni</name>
    <name type="common">Burton's mouthbrooder</name>
    <name type="synonym">Chromis burtoni</name>
    <dbReference type="NCBI Taxonomy" id="8153"/>
    <lineage>
        <taxon>Eukaryota</taxon>
        <taxon>Metazoa</taxon>
        <taxon>Chordata</taxon>
        <taxon>Craniata</taxon>
        <taxon>Vertebrata</taxon>
        <taxon>Euteleostomi</taxon>
        <taxon>Actinopterygii</taxon>
        <taxon>Neopterygii</taxon>
        <taxon>Teleostei</taxon>
        <taxon>Neoteleostei</taxon>
        <taxon>Acanthomorphata</taxon>
        <taxon>Ovalentaria</taxon>
        <taxon>Cichlomorphae</taxon>
        <taxon>Cichliformes</taxon>
        <taxon>Cichlidae</taxon>
        <taxon>African cichlids</taxon>
        <taxon>Pseudocrenilabrinae</taxon>
        <taxon>Haplochromini</taxon>
        <taxon>Haplochromis</taxon>
    </lineage>
</organism>
<evidence type="ECO:0000256" key="1">
    <source>
        <dbReference type="ARBA" id="ARBA00022729"/>
    </source>
</evidence>
<dbReference type="AlphaFoldDB" id="A0A3Q2X3H9"/>
<evidence type="ECO:0000256" key="2">
    <source>
        <dbReference type="ARBA" id="ARBA00023157"/>
    </source>
</evidence>